<comment type="similarity">
    <text evidence="11">Belongs to the Thz kinase family.</text>
</comment>
<gene>
    <name evidence="11" type="primary">thiM</name>
    <name evidence="12" type="ORF">SAMN05192533_11732</name>
</gene>
<feature type="binding site" evidence="11">
    <location>
        <position position="50"/>
    </location>
    <ligand>
        <name>substrate</name>
    </ligand>
</feature>
<dbReference type="UniPathway" id="UPA00060">
    <property type="reaction ID" value="UER00139"/>
</dbReference>
<dbReference type="EC" id="2.7.1.50" evidence="11"/>
<proteinExistence type="inferred from homology"/>
<dbReference type="CDD" id="cd01170">
    <property type="entry name" value="THZ_kinase"/>
    <property type="match status" value="1"/>
</dbReference>
<evidence type="ECO:0000256" key="3">
    <source>
        <dbReference type="ARBA" id="ARBA00004868"/>
    </source>
</evidence>
<keyword evidence="9 11" id="KW-0460">Magnesium</keyword>
<evidence type="ECO:0000256" key="2">
    <source>
        <dbReference type="ARBA" id="ARBA00001946"/>
    </source>
</evidence>
<reference evidence="13" key="1">
    <citation type="submission" date="2016-10" db="EMBL/GenBank/DDBJ databases">
        <authorList>
            <person name="Varghese N."/>
            <person name="Submissions S."/>
        </authorList>
    </citation>
    <scope>NUCLEOTIDE SEQUENCE [LARGE SCALE GENOMIC DNA]</scope>
    <source>
        <strain evidence="13">B48,IBRC-M 10115,DSM 25386,CECT 8001</strain>
    </source>
</reference>
<evidence type="ECO:0000256" key="5">
    <source>
        <dbReference type="ARBA" id="ARBA00022723"/>
    </source>
</evidence>
<dbReference type="GO" id="GO:0004417">
    <property type="term" value="F:hydroxyethylthiazole kinase activity"/>
    <property type="evidence" value="ECO:0007669"/>
    <property type="project" value="UniProtKB-UniRule"/>
</dbReference>
<keyword evidence="13" id="KW-1185">Reference proteome</keyword>
<dbReference type="GO" id="GO:0005524">
    <property type="term" value="F:ATP binding"/>
    <property type="evidence" value="ECO:0007669"/>
    <property type="project" value="UniProtKB-UniRule"/>
</dbReference>
<evidence type="ECO:0000256" key="8">
    <source>
        <dbReference type="ARBA" id="ARBA00022840"/>
    </source>
</evidence>
<keyword evidence="7 11" id="KW-0418">Kinase</keyword>
<keyword evidence="8 11" id="KW-0067">ATP-binding</keyword>
<keyword evidence="5 11" id="KW-0479">Metal-binding</keyword>
<keyword evidence="6 11" id="KW-0547">Nucleotide-binding</keyword>
<feature type="binding site" evidence="11">
    <location>
        <position position="125"/>
    </location>
    <ligand>
        <name>ATP</name>
        <dbReference type="ChEBI" id="CHEBI:30616"/>
    </ligand>
</feature>
<dbReference type="GO" id="GO:0000287">
    <property type="term" value="F:magnesium ion binding"/>
    <property type="evidence" value="ECO:0007669"/>
    <property type="project" value="UniProtKB-UniRule"/>
</dbReference>
<evidence type="ECO:0000313" key="12">
    <source>
        <dbReference type="EMBL" id="SEN67237.1"/>
    </source>
</evidence>
<comment type="catalytic activity">
    <reaction evidence="1 11">
        <text>5-(2-hydroxyethyl)-4-methylthiazole + ATP = 4-methyl-5-(2-phosphooxyethyl)-thiazole + ADP + H(+)</text>
        <dbReference type="Rhea" id="RHEA:24212"/>
        <dbReference type="ChEBI" id="CHEBI:15378"/>
        <dbReference type="ChEBI" id="CHEBI:17957"/>
        <dbReference type="ChEBI" id="CHEBI:30616"/>
        <dbReference type="ChEBI" id="CHEBI:58296"/>
        <dbReference type="ChEBI" id="CHEBI:456216"/>
        <dbReference type="EC" id="2.7.1.50"/>
    </reaction>
</comment>
<evidence type="ECO:0000256" key="4">
    <source>
        <dbReference type="ARBA" id="ARBA00022679"/>
    </source>
</evidence>
<name>A0A1H8IH19_9BACI</name>
<protein>
    <recommendedName>
        <fullName evidence="11">Hydroxyethylthiazole kinase</fullName>
        <ecNumber evidence="11">2.7.1.50</ecNumber>
    </recommendedName>
    <alternativeName>
        <fullName evidence="11">4-methyl-5-beta-hydroxyethylthiazole kinase</fullName>
        <shortName evidence="11">TH kinase</shortName>
        <shortName evidence="11">Thz kinase</shortName>
    </alternativeName>
</protein>
<dbReference type="AlphaFoldDB" id="A0A1H8IH19"/>
<comment type="function">
    <text evidence="11">Catalyzes the phosphorylation of the hydroxyl group of 4-methyl-5-beta-hydroxyethylthiazole (THZ).</text>
</comment>
<evidence type="ECO:0000256" key="11">
    <source>
        <dbReference type="HAMAP-Rule" id="MF_00228"/>
    </source>
</evidence>
<evidence type="ECO:0000256" key="10">
    <source>
        <dbReference type="ARBA" id="ARBA00022977"/>
    </source>
</evidence>
<dbReference type="GO" id="GO:0009228">
    <property type="term" value="P:thiamine biosynthetic process"/>
    <property type="evidence" value="ECO:0007669"/>
    <property type="project" value="UniProtKB-KW"/>
</dbReference>
<feature type="binding site" evidence="11">
    <location>
        <position position="206"/>
    </location>
    <ligand>
        <name>substrate</name>
    </ligand>
</feature>
<evidence type="ECO:0000313" key="13">
    <source>
        <dbReference type="Proteomes" id="UP000198553"/>
    </source>
</evidence>
<dbReference type="InterPro" id="IPR029056">
    <property type="entry name" value="Ribokinase-like"/>
</dbReference>
<dbReference type="Proteomes" id="UP000198553">
    <property type="component" value="Unassembled WGS sequence"/>
</dbReference>
<dbReference type="RefSeq" id="WP_090749372.1">
    <property type="nucleotide sequence ID" value="NZ_FOBW01000017.1"/>
</dbReference>
<dbReference type="OrthoDB" id="9778146at2"/>
<dbReference type="STRING" id="930146.SAMN05192533_11732"/>
<dbReference type="SUPFAM" id="SSF53613">
    <property type="entry name" value="Ribokinase-like"/>
    <property type="match status" value="1"/>
</dbReference>
<comment type="pathway">
    <text evidence="3 11">Cofactor biosynthesis; thiamine diphosphate biosynthesis; 4-methyl-5-(2-phosphoethyl)-thiazole from 5-(2-hydroxyethyl)-4-methylthiazole: step 1/1.</text>
</comment>
<comment type="cofactor">
    <cofactor evidence="2 11">
        <name>Mg(2+)</name>
        <dbReference type="ChEBI" id="CHEBI:18420"/>
    </cofactor>
</comment>
<dbReference type="InterPro" id="IPR000417">
    <property type="entry name" value="Hyethyz_kinase"/>
</dbReference>
<sequence length="278" mass="29114">MITKEEIQNRMIQAVETVIKTNPMAGSITNTVTINFVANAQLAVGGSAAMVYLPDEGEFLAKAGGATYINVGTLLPIYEETLPHTAKILHDTEKPWVLDPVAVGIGSLRTQLLQQFKEYKPSVIRGNASEIIALAGLWELDGGTDVSNVRGVDSTDTVNTAKAAAVALAKWTGGAVAVSGKTDLITDGSVIAYSHGGSHFMEKITGAGCSLGGVVAVYSTATSPFIAALTASAVYNLAGARAENRVDGPGSFQVQFLDELYKATAVDIAHNPFEIEEV</sequence>
<dbReference type="NCBIfam" id="NF006830">
    <property type="entry name" value="PRK09355.1"/>
    <property type="match status" value="1"/>
</dbReference>
<feature type="binding site" evidence="11">
    <location>
        <position position="179"/>
    </location>
    <ligand>
        <name>ATP</name>
        <dbReference type="ChEBI" id="CHEBI:30616"/>
    </ligand>
</feature>
<dbReference type="PRINTS" id="PR01099">
    <property type="entry name" value="HYETHTZKNASE"/>
</dbReference>
<dbReference type="HAMAP" id="MF_00228">
    <property type="entry name" value="Thz_kinase"/>
    <property type="match status" value="1"/>
</dbReference>
<accession>A0A1H8IH19</accession>
<evidence type="ECO:0000256" key="9">
    <source>
        <dbReference type="ARBA" id="ARBA00022842"/>
    </source>
</evidence>
<keyword evidence="10 11" id="KW-0784">Thiamine biosynthesis</keyword>
<dbReference type="PIRSF" id="PIRSF000513">
    <property type="entry name" value="Thz_kinase"/>
    <property type="match status" value="1"/>
</dbReference>
<dbReference type="Gene3D" id="3.40.1190.20">
    <property type="match status" value="1"/>
</dbReference>
<evidence type="ECO:0000256" key="1">
    <source>
        <dbReference type="ARBA" id="ARBA00001771"/>
    </source>
</evidence>
<dbReference type="Pfam" id="PF02110">
    <property type="entry name" value="HK"/>
    <property type="match status" value="1"/>
</dbReference>
<evidence type="ECO:0000256" key="6">
    <source>
        <dbReference type="ARBA" id="ARBA00022741"/>
    </source>
</evidence>
<evidence type="ECO:0000256" key="7">
    <source>
        <dbReference type="ARBA" id="ARBA00022777"/>
    </source>
</evidence>
<organism evidence="12 13">
    <name type="scientific">Mesobacillus persicus</name>
    <dbReference type="NCBI Taxonomy" id="930146"/>
    <lineage>
        <taxon>Bacteria</taxon>
        <taxon>Bacillati</taxon>
        <taxon>Bacillota</taxon>
        <taxon>Bacilli</taxon>
        <taxon>Bacillales</taxon>
        <taxon>Bacillaceae</taxon>
        <taxon>Mesobacillus</taxon>
    </lineage>
</organism>
<dbReference type="EMBL" id="FOBW01000017">
    <property type="protein sequence ID" value="SEN67237.1"/>
    <property type="molecule type" value="Genomic_DNA"/>
</dbReference>
<keyword evidence="4 11" id="KW-0808">Transferase</keyword>
<dbReference type="GO" id="GO:0009229">
    <property type="term" value="P:thiamine diphosphate biosynthetic process"/>
    <property type="evidence" value="ECO:0007669"/>
    <property type="project" value="UniProtKB-UniRule"/>
</dbReference>